<comment type="caution">
    <text evidence="2">The sequence shown here is derived from an EMBL/GenBank/DDBJ whole genome shotgun (WGS) entry which is preliminary data.</text>
</comment>
<sequence length="95" mass="10453">MSLLTIDEKISQLDATAGPIRRLGIPGYAWWSESLHGLAYATSFPQVILSAASFDPHLWFRIAQAIGIEARAQYNAGQASGMTFWSPNVNIFKDP</sequence>
<dbReference type="PANTHER" id="PTHR42721:SF19">
    <property type="entry name" value="FIBRONECTIN TYPE III-LIKE DOMAIN-CONTAINING PROTEIN"/>
    <property type="match status" value="1"/>
</dbReference>
<dbReference type="GO" id="GO:0031222">
    <property type="term" value="P:arabinan catabolic process"/>
    <property type="evidence" value="ECO:0007669"/>
    <property type="project" value="TreeGrafter"/>
</dbReference>
<evidence type="ECO:0000313" key="2">
    <source>
        <dbReference type="EMBL" id="KAK9134315.1"/>
    </source>
</evidence>
<organism evidence="2 3">
    <name type="scientific">Stephania yunnanensis</name>
    <dbReference type="NCBI Taxonomy" id="152371"/>
    <lineage>
        <taxon>Eukaryota</taxon>
        <taxon>Viridiplantae</taxon>
        <taxon>Streptophyta</taxon>
        <taxon>Embryophyta</taxon>
        <taxon>Tracheophyta</taxon>
        <taxon>Spermatophyta</taxon>
        <taxon>Magnoliopsida</taxon>
        <taxon>Ranunculales</taxon>
        <taxon>Menispermaceae</taxon>
        <taxon>Menispermoideae</taxon>
        <taxon>Cissampelideae</taxon>
        <taxon>Stephania</taxon>
    </lineage>
</organism>
<evidence type="ECO:0000256" key="1">
    <source>
        <dbReference type="ARBA" id="ARBA00022801"/>
    </source>
</evidence>
<dbReference type="InterPro" id="IPR044993">
    <property type="entry name" value="BXL"/>
</dbReference>
<name>A0AAP0JIK8_9MAGN</name>
<accession>A0AAP0JIK8</accession>
<dbReference type="AlphaFoldDB" id="A0AAP0JIK8"/>
<dbReference type="InterPro" id="IPR017853">
    <property type="entry name" value="GH"/>
</dbReference>
<keyword evidence="3" id="KW-1185">Reference proteome</keyword>
<dbReference type="GO" id="GO:0045493">
    <property type="term" value="P:xylan catabolic process"/>
    <property type="evidence" value="ECO:0007669"/>
    <property type="project" value="InterPro"/>
</dbReference>
<dbReference type="GO" id="GO:0009044">
    <property type="term" value="F:xylan 1,4-beta-xylosidase activity"/>
    <property type="evidence" value="ECO:0007669"/>
    <property type="project" value="InterPro"/>
</dbReference>
<evidence type="ECO:0000313" key="3">
    <source>
        <dbReference type="Proteomes" id="UP001420932"/>
    </source>
</evidence>
<dbReference type="GO" id="GO:0009505">
    <property type="term" value="C:plant-type cell wall"/>
    <property type="evidence" value="ECO:0007669"/>
    <property type="project" value="TreeGrafter"/>
</dbReference>
<keyword evidence="1" id="KW-0378">Hydrolase</keyword>
<dbReference type="Proteomes" id="UP001420932">
    <property type="component" value="Unassembled WGS sequence"/>
</dbReference>
<proteinExistence type="predicted"/>
<dbReference type="InterPro" id="IPR036962">
    <property type="entry name" value="Glyco_hydro_3_N_sf"/>
</dbReference>
<reference evidence="2 3" key="1">
    <citation type="submission" date="2024-01" db="EMBL/GenBank/DDBJ databases">
        <title>Genome assemblies of Stephania.</title>
        <authorList>
            <person name="Yang L."/>
        </authorList>
    </citation>
    <scope>NUCLEOTIDE SEQUENCE [LARGE SCALE GENOMIC DNA]</scope>
    <source>
        <strain evidence="2">YNDBR</strain>
        <tissue evidence="2">Leaf</tissue>
    </source>
</reference>
<dbReference type="PANTHER" id="PTHR42721">
    <property type="entry name" value="SUGAR HYDROLASE-RELATED"/>
    <property type="match status" value="1"/>
</dbReference>
<dbReference type="Gene3D" id="3.20.20.300">
    <property type="entry name" value="Glycoside hydrolase, family 3, N-terminal domain"/>
    <property type="match status" value="1"/>
</dbReference>
<dbReference type="SUPFAM" id="SSF51445">
    <property type="entry name" value="(Trans)glycosidases"/>
    <property type="match status" value="1"/>
</dbReference>
<dbReference type="GO" id="GO:0046556">
    <property type="term" value="F:alpha-L-arabinofuranosidase activity"/>
    <property type="evidence" value="ECO:0007669"/>
    <property type="project" value="TreeGrafter"/>
</dbReference>
<protein>
    <recommendedName>
        <fullName evidence="4">Glycoside hydrolase family 3 N-terminal domain-containing protein</fullName>
    </recommendedName>
</protein>
<dbReference type="EMBL" id="JBBNAF010000006">
    <property type="protein sequence ID" value="KAK9134315.1"/>
    <property type="molecule type" value="Genomic_DNA"/>
</dbReference>
<gene>
    <name evidence="2" type="ORF">Syun_013645</name>
</gene>
<evidence type="ECO:0008006" key="4">
    <source>
        <dbReference type="Google" id="ProtNLM"/>
    </source>
</evidence>